<keyword evidence="3" id="KW-1185">Reference proteome</keyword>
<gene>
    <name evidence="2" type="ORF">HMPREF1541_03123</name>
</gene>
<evidence type="ECO:0000313" key="2">
    <source>
        <dbReference type="EMBL" id="ETN41188.1"/>
    </source>
</evidence>
<dbReference type="Proteomes" id="UP000030752">
    <property type="component" value="Unassembled WGS sequence"/>
</dbReference>
<name>W2RZH4_CYPE1</name>
<dbReference type="eggNOG" id="ENOG502REND">
    <property type="taxonomic scope" value="Eukaryota"/>
</dbReference>
<organism evidence="2 3">
    <name type="scientific">Cyphellophora europaea (strain CBS 101466)</name>
    <name type="common">Phialophora europaea</name>
    <dbReference type="NCBI Taxonomy" id="1220924"/>
    <lineage>
        <taxon>Eukaryota</taxon>
        <taxon>Fungi</taxon>
        <taxon>Dikarya</taxon>
        <taxon>Ascomycota</taxon>
        <taxon>Pezizomycotina</taxon>
        <taxon>Eurotiomycetes</taxon>
        <taxon>Chaetothyriomycetidae</taxon>
        <taxon>Chaetothyriales</taxon>
        <taxon>Cyphellophoraceae</taxon>
        <taxon>Cyphellophora</taxon>
    </lineage>
</organism>
<dbReference type="HOGENOM" id="CLU_013635_0_0_1"/>
<dbReference type="InterPro" id="IPR002035">
    <property type="entry name" value="VWF_A"/>
</dbReference>
<dbReference type="InterPro" id="IPR039510">
    <property type="entry name" value="Vint_dom"/>
</dbReference>
<dbReference type="SUPFAM" id="SSF51294">
    <property type="entry name" value="Hedgehog/intein (Hint) domain"/>
    <property type="match status" value="1"/>
</dbReference>
<dbReference type="InParanoid" id="W2RZH4"/>
<evidence type="ECO:0000259" key="1">
    <source>
        <dbReference type="PROSITE" id="PS50234"/>
    </source>
</evidence>
<evidence type="ECO:0000313" key="3">
    <source>
        <dbReference type="Proteomes" id="UP000030752"/>
    </source>
</evidence>
<dbReference type="InterPro" id="IPR036844">
    <property type="entry name" value="Hint_dom_sf"/>
</dbReference>
<dbReference type="InterPro" id="IPR051266">
    <property type="entry name" value="CLCR"/>
</dbReference>
<dbReference type="VEuPathDB" id="FungiDB:HMPREF1541_03123"/>
<dbReference type="InterPro" id="IPR036465">
    <property type="entry name" value="vWFA_dom_sf"/>
</dbReference>
<dbReference type="PANTHER" id="PTHR10579">
    <property type="entry name" value="CALCIUM-ACTIVATED CHLORIDE CHANNEL REGULATOR"/>
    <property type="match status" value="1"/>
</dbReference>
<sequence>MTVKIKKELNSSICSGLNMPIRMAEASQDRLTTYCSPVPGQKAATLSLQPPRQPEGILKRAPCDIVLVIDVSASMSSAAPLPDLDGSNSESAGLSILDLVKHAARTILETLDKGDRLALVTFSKDANVIHKLTTTTGHNKRRLQKCIEDLVDEGCTNLWAGIRAGLEVFEDAGPSGNVQGMYVLTDGQPNHMCPAQGYVPKMKPLLANLAAVNGHVPTIHTFGFGYDIRSGLLQSIAEVGLGSYAFIPDAGMIGTVFIHAVANLFTTFATQTVLEINSSSPEQVRCATVFNSSIQGNNTTVLRLGNLHYGQSRDLVVQLPDDVNANDVVLRYVDSLGDEHAAPINFIQGRNEFDLDYHSYRSELCFILAQFFPRLKNDEHQAIGQDRKEFTTARVALEALTVRMRDSALISADIQSLLDDIDGDGSAGQISKALLSEAKTEYWQRWGKHYLPSVLHAHARQVCNSFKDPGPLRYGHASPLFIHCRDQLDIAFDKLPAPKPSRLDYTRGPIVNNISMSRYHNSDNSCFDGDCKIRLADDSYVAVASLRAGIEVWTPNGGRSVVAVLKSIPRGQKGWLVRVGDLWVTPWHPIFIDGNWVFPLQVANGMQPCTRAVYSVLLEPSHHVDSHAVEVSGQICVSLGHGILQDRTGKDIRAHKFFGNHKAINRSLSRLPRDSWGCFVASGVRRDPHTRLIVDFMSPKGRHKMTRFHMRSTKRALANTILD</sequence>
<dbReference type="AlphaFoldDB" id="W2RZH4"/>
<dbReference type="SUPFAM" id="SSF53300">
    <property type="entry name" value="vWA-like"/>
    <property type="match status" value="1"/>
</dbReference>
<accession>W2RZH4</accession>
<feature type="domain" description="VWFA" evidence="1">
    <location>
        <begin position="64"/>
        <end position="261"/>
    </location>
</feature>
<dbReference type="PANTHER" id="PTHR10579:SF156">
    <property type="entry name" value="VWFA DOMAIN-CONTAINING PROTEIN"/>
    <property type="match status" value="1"/>
</dbReference>
<dbReference type="STRING" id="1220924.W2RZH4"/>
<dbReference type="Pfam" id="PF14624">
    <property type="entry name" value="Vwaint"/>
    <property type="match status" value="1"/>
</dbReference>
<dbReference type="Gene3D" id="3.40.50.410">
    <property type="entry name" value="von Willebrand factor, type A domain"/>
    <property type="match status" value="1"/>
</dbReference>
<dbReference type="SMART" id="SM00327">
    <property type="entry name" value="VWA"/>
    <property type="match status" value="1"/>
</dbReference>
<dbReference type="CDD" id="cd00081">
    <property type="entry name" value="Hint"/>
    <property type="match status" value="1"/>
</dbReference>
<dbReference type="GeneID" id="19970462"/>
<dbReference type="EMBL" id="KB822719">
    <property type="protein sequence ID" value="ETN41188.1"/>
    <property type="molecule type" value="Genomic_DNA"/>
</dbReference>
<reference evidence="2 3" key="1">
    <citation type="submission" date="2013-03" db="EMBL/GenBank/DDBJ databases">
        <title>The Genome Sequence of Phialophora europaea CBS 101466.</title>
        <authorList>
            <consortium name="The Broad Institute Genomics Platform"/>
            <person name="Cuomo C."/>
            <person name="de Hoog S."/>
            <person name="Gorbushina A."/>
            <person name="Walker B."/>
            <person name="Young S.K."/>
            <person name="Zeng Q."/>
            <person name="Gargeya S."/>
            <person name="Fitzgerald M."/>
            <person name="Haas B."/>
            <person name="Abouelleil A."/>
            <person name="Allen A.W."/>
            <person name="Alvarado L."/>
            <person name="Arachchi H.M."/>
            <person name="Berlin A.M."/>
            <person name="Chapman S.B."/>
            <person name="Gainer-Dewar J."/>
            <person name="Goldberg J."/>
            <person name="Griggs A."/>
            <person name="Gujja S."/>
            <person name="Hansen M."/>
            <person name="Howarth C."/>
            <person name="Imamovic A."/>
            <person name="Ireland A."/>
            <person name="Larimer J."/>
            <person name="McCowan C."/>
            <person name="Murphy C."/>
            <person name="Pearson M."/>
            <person name="Poon T.W."/>
            <person name="Priest M."/>
            <person name="Roberts A."/>
            <person name="Saif S."/>
            <person name="Shea T."/>
            <person name="Sisk P."/>
            <person name="Sykes S."/>
            <person name="Wortman J."/>
            <person name="Nusbaum C."/>
            <person name="Birren B."/>
        </authorList>
    </citation>
    <scope>NUCLEOTIDE SEQUENCE [LARGE SCALE GENOMIC DNA]</scope>
    <source>
        <strain evidence="2 3">CBS 101466</strain>
    </source>
</reference>
<protein>
    <recommendedName>
        <fullName evidence="1">VWFA domain-containing protein</fullName>
    </recommendedName>
</protein>
<dbReference type="RefSeq" id="XP_008715697.1">
    <property type="nucleotide sequence ID" value="XM_008717475.1"/>
</dbReference>
<proteinExistence type="predicted"/>
<dbReference type="OrthoDB" id="10264538at2759"/>
<dbReference type="InterPro" id="IPR032838">
    <property type="entry name" value="Vwaint_dom"/>
</dbReference>
<dbReference type="Pfam" id="PF13519">
    <property type="entry name" value="VWA_2"/>
    <property type="match status" value="1"/>
</dbReference>
<dbReference type="PROSITE" id="PS50234">
    <property type="entry name" value="VWFA"/>
    <property type="match status" value="1"/>
</dbReference>
<dbReference type="Pfam" id="PF14623">
    <property type="entry name" value="Vint"/>
    <property type="match status" value="1"/>
</dbReference>